<evidence type="ECO:0000313" key="1">
    <source>
        <dbReference type="EMBL" id="SOD69536.1"/>
    </source>
</evidence>
<reference evidence="1 2" key="1">
    <citation type="submission" date="2017-09" db="EMBL/GenBank/DDBJ databases">
        <authorList>
            <person name="Ehlers B."/>
            <person name="Leendertz F.H."/>
        </authorList>
    </citation>
    <scope>NUCLEOTIDE SEQUENCE [LARGE SCALE GENOMIC DNA]</scope>
    <source>
        <strain evidence="1 2">DSM 16848</strain>
    </source>
</reference>
<gene>
    <name evidence="1" type="ORF">SAMN02746062_01725</name>
</gene>
<protein>
    <submittedName>
        <fullName evidence="1">Uncharacterized protein</fullName>
    </submittedName>
</protein>
<evidence type="ECO:0000313" key="2">
    <source>
        <dbReference type="Proteomes" id="UP000219669"/>
    </source>
</evidence>
<proteinExistence type="predicted"/>
<sequence length="49" mass="5864">MSFFKKCEHEWVQKEQSNGDWTVTRWQECSKCGAVQNKRTEPAEVDNMR</sequence>
<dbReference type="Proteomes" id="UP000219669">
    <property type="component" value="Unassembled WGS sequence"/>
</dbReference>
<organism evidence="1 2">
    <name type="scientific">Alysiella filiformis DSM 16848</name>
    <dbReference type="NCBI Taxonomy" id="1120981"/>
    <lineage>
        <taxon>Bacteria</taxon>
        <taxon>Pseudomonadati</taxon>
        <taxon>Pseudomonadota</taxon>
        <taxon>Betaproteobacteria</taxon>
        <taxon>Neisseriales</taxon>
        <taxon>Neisseriaceae</taxon>
        <taxon>Alysiella</taxon>
    </lineage>
</organism>
<accession>A0A286EF43</accession>
<keyword evidence="2" id="KW-1185">Reference proteome</keyword>
<dbReference type="EMBL" id="OCNF01000016">
    <property type="protein sequence ID" value="SOD69536.1"/>
    <property type="molecule type" value="Genomic_DNA"/>
</dbReference>
<dbReference type="AlphaFoldDB" id="A0A286EF43"/>
<name>A0A286EF43_9NEIS</name>